<evidence type="ECO:0000313" key="2">
    <source>
        <dbReference type="EMBL" id="PWN41966.1"/>
    </source>
</evidence>
<dbReference type="EMBL" id="KZ819385">
    <property type="protein sequence ID" value="PWN41966.1"/>
    <property type="molecule type" value="Genomic_DNA"/>
</dbReference>
<keyword evidence="3" id="KW-1185">Reference proteome</keyword>
<feature type="region of interest" description="Disordered" evidence="1">
    <location>
        <begin position="80"/>
        <end position="178"/>
    </location>
</feature>
<feature type="compositionally biased region" description="Polar residues" evidence="1">
    <location>
        <begin position="107"/>
        <end position="116"/>
    </location>
</feature>
<dbReference type="OrthoDB" id="3366352at2759"/>
<feature type="compositionally biased region" description="Polar residues" evidence="1">
    <location>
        <begin position="164"/>
        <end position="178"/>
    </location>
</feature>
<organism evidence="2 3">
    <name type="scientific">Ceraceosorus guamensis</name>
    <dbReference type="NCBI Taxonomy" id="1522189"/>
    <lineage>
        <taxon>Eukaryota</taxon>
        <taxon>Fungi</taxon>
        <taxon>Dikarya</taxon>
        <taxon>Basidiomycota</taxon>
        <taxon>Ustilaginomycotina</taxon>
        <taxon>Exobasidiomycetes</taxon>
        <taxon>Ceraceosorales</taxon>
        <taxon>Ceraceosoraceae</taxon>
        <taxon>Ceraceosorus</taxon>
    </lineage>
</organism>
<feature type="region of interest" description="Disordered" evidence="1">
    <location>
        <begin position="223"/>
        <end position="244"/>
    </location>
</feature>
<dbReference type="InParanoid" id="A0A316VWH1"/>
<gene>
    <name evidence="2" type="ORF">IE81DRAFT_347852</name>
</gene>
<evidence type="ECO:0008006" key="4">
    <source>
        <dbReference type="Google" id="ProtNLM"/>
    </source>
</evidence>
<evidence type="ECO:0000313" key="3">
    <source>
        <dbReference type="Proteomes" id="UP000245783"/>
    </source>
</evidence>
<name>A0A316VWH1_9BASI</name>
<feature type="region of interest" description="Disordered" evidence="1">
    <location>
        <begin position="379"/>
        <end position="501"/>
    </location>
</feature>
<dbReference type="GeneID" id="37038070"/>
<dbReference type="RefSeq" id="XP_025369126.1">
    <property type="nucleotide sequence ID" value="XM_025516200.1"/>
</dbReference>
<feature type="compositionally biased region" description="Basic and acidic residues" evidence="1">
    <location>
        <begin position="429"/>
        <end position="457"/>
    </location>
</feature>
<sequence>MSLVATKTQTMSEMSDIGLDLLPAPAQVPQWHQPASQIERGTQPMPMEEIVHRLHSLGSYFWTRPETVNLVVIVTPAAQPHAAATSPRGLQGPSRSSIRDTHPAAVHSQQHASRPSSPLRRIEAPGRQSGLYERRAATKMAAGEMTPMGPEASCLESSRRDSEASTSTCAGSSLMGSSRIAEQSYTPATSVAITPMSSNAPSLACHRAAPTKEVARLLQPIHEQRRASAPSPSRQEGAALAPVARTPAHRRLTYRVHSDYLTTQSTLFRDVLAELKQSPAEADGRPTIDGTSPLLGAPQARLIRPAAPNLLPAVVLPLPDPSAFSAILHYLYFGDFTALANAMDSRMVKWEGIVANAEALGCGASFKRHLGRYWRSKVASNEQAPSQPASPIPTHLRDGQGTSRGSVPAFSMAAMMARRTESSQGRSDSANDAKSRRPMSREKRPLSSEDASRDPEQSRASSRMGQLVVNNDGFAVPCAPSHAKHRRVSKELEPSGEGPNMLSAMSKVRIAENALKAQHFVSNSRHAAEASHAAFPLLRHKDQPRLGSVLGRDRAYTWTSGRAVSQPSSLVGPTE</sequence>
<accession>A0A316VWH1</accession>
<feature type="compositionally biased region" description="Polar residues" evidence="1">
    <location>
        <begin position="379"/>
        <end position="389"/>
    </location>
</feature>
<protein>
    <recommendedName>
        <fullName evidence="4">BTB domain-containing protein</fullName>
    </recommendedName>
</protein>
<evidence type="ECO:0000256" key="1">
    <source>
        <dbReference type="SAM" id="MobiDB-lite"/>
    </source>
</evidence>
<dbReference type="Proteomes" id="UP000245783">
    <property type="component" value="Unassembled WGS sequence"/>
</dbReference>
<dbReference type="AlphaFoldDB" id="A0A316VWH1"/>
<reference evidence="2 3" key="1">
    <citation type="journal article" date="2018" name="Mol. Biol. Evol.">
        <title>Broad Genomic Sampling Reveals a Smut Pathogenic Ancestry of the Fungal Clade Ustilaginomycotina.</title>
        <authorList>
            <person name="Kijpornyongpan T."/>
            <person name="Mondo S.J."/>
            <person name="Barry K."/>
            <person name="Sandor L."/>
            <person name="Lee J."/>
            <person name="Lipzen A."/>
            <person name="Pangilinan J."/>
            <person name="LaButti K."/>
            <person name="Hainaut M."/>
            <person name="Henrissat B."/>
            <person name="Grigoriev I.V."/>
            <person name="Spatafora J.W."/>
            <person name="Aime M.C."/>
        </authorList>
    </citation>
    <scope>NUCLEOTIDE SEQUENCE [LARGE SCALE GENOMIC DNA]</scope>
    <source>
        <strain evidence="2 3">MCA 4658</strain>
    </source>
</reference>
<proteinExistence type="predicted"/>